<sequence length="21" mass="2467">MIPTLILFKRLSPYFTMIPQG</sequence>
<accession>A0A7J8VGP7</accession>
<evidence type="ECO:0000313" key="1">
    <source>
        <dbReference type="EMBL" id="MBA0661971.1"/>
    </source>
</evidence>
<dbReference type="AlphaFoldDB" id="A0A7J8VGP7"/>
<proteinExistence type="predicted"/>
<dbReference type="EMBL" id="JABFAB010000010">
    <property type="protein sequence ID" value="MBA0661971.1"/>
    <property type="molecule type" value="Genomic_DNA"/>
</dbReference>
<name>A0A7J8VGP7_9ROSI</name>
<gene>
    <name evidence="1" type="ORF">Goklo_006181</name>
</gene>
<reference evidence="1 2" key="1">
    <citation type="journal article" date="2019" name="Genome Biol. Evol.">
        <title>Insights into the evolution of the New World diploid cottons (Gossypium, subgenus Houzingenia) based on genome sequencing.</title>
        <authorList>
            <person name="Grover C.E."/>
            <person name="Arick M.A. 2nd"/>
            <person name="Thrash A."/>
            <person name="Conover J.L."/>
            <person name="Sanders W.S."/>
            <person name="Peterson D.G."/>
            <person name="Frelichowski J.E."/>
            <person name="Scheffler J.A."/>
            <person name="Scheffler B.E."/>
            <person name="Wendel J.F."/>
        </authorList>
    </citation>
    <scope>NUCLEOTIDE SEQUENCE [LARGE SCALE GENOMIC DNA]</scope>
    <source>
        <strain evidence="1">57</strain>
        <tissue evidence="1">Leaf</tissue>
    </source>
</reference>
<dbReference type="Proteomes" id="UP000593573">
    <property type="component" value="Unassembled WGS sequence"/>
</dbReference>
<evidence type="ECO:0000313" key="2">
    <source>
        <dbReference type="Proteomes" id="UP000593573"/>
    </source>
</evidence>
<protein>
    <submittedName>
        <fullName evidence="1">Uncharacterized protein</fullName>
    </submittedName>
</protein>
<comment type="caution">
    <text evidence="1">The sequence shown here is derived from an EMBL/GenBank/DDBJ whole genome shotgun (WGS) entry which is preliminary data.</text>
</comment>
<organism evidence="1 2">
    <name type="scientific">Gossypium klotzschianum</name>
    <dbReference type="NCBI Taxonomy" id="34286"/>
    <lineage>
        <taxon>Eukaryota</taxon>
        <taxon>Viridiplantae</taxon>
        <taxon>Streptophyta</taxon>
        <taxon>Embryophyta</taxon>
        <taxon>Tracheophyta</taxon>
        <taxon>Spermatophyta</taxon>
        <taxon>Magnoliopsida</taxon>
        <taxon>eudicotyledons</taxon>
        <taxon>Gunneridae</taxon>
        <taxon>Pentapetalae</taxon>
        <taxon>rosids</taxon>
        <taxon>malvids</taxon>
        <taxon>Malvales</taxon>
        <taxon>Malvaceae</taxon>
        <taxon>Malvoideae</taxon>
        <taxon>Gossypium</taxon>
    </lineage>
</organism>
<keyword evidence="2" id="KW-1185">Reference proteome</keyword>